<dbReference type="AlphaFoldDB" id="A0AAQ3KJV3"/>
<name>A0AAQ3KJV3_9LILI</name>
<proteinExistence type="inferred from homology"/>
<dbReference type="InterPro" id="IPR002293">
    <property type="entry name" value="AA/rel_permease1"/>
</dbReference>
<gene>
    <name evidence="11" type="ORF">Cni_G16994</name>
</gene>
<evidence type="ECO:0000256" key="9">
    <source>
        <dbReference type="SAM" id="Phobius"/>
    </source>
</evidence>
<feature type="transmembrane region" description="Helical" evidence="9">
    <location>
        <begin position="471"/>
        <end position="489"/>
    </location>
</feature>
<evidence type="ECO:0000256" key="2">
    <source>
        <dbReference type="ARBA" id="ARBA00008572"/>
    </source>
</evidence>
<evidence type="ECO:0000256" key="7">
    <source>
        <dbReference type="ARBA" id="ARBA00023136"/>
    </source>
</evidence>
<feature type="transmembrane region" description="Helical" evidence="9">
    <location>
        <begin position="168"/>
        <end position="189"/>
    </location>
</feature>
<feature type="transmembrane region" description="Helical" evidence="9">
    <location>
        <begin position="364"/>
        <end position="387"/>
    </location>
</feature>
<dbReference type="EMBL" id="CP136894">
    <property type="protein sequence ID" value="WOL08243.1"/>
    <property type="molecule type" value="Genomic_DNA"/>
</dbReference>
<dbReference type="GO" id="GO:0015189">
    <property type="term" value="F:L-lysine transmembrane transporter activity"/>
    <property type="evidence" value="ECO:0007669"/>
    <property type="project" value="TreeGrafter"/>
</dbReference>
<keyword evidence="4 9" id="KW-0812">Transmembrane</keyword>
<feature type="region of interest" description="Disordered" evidence="8">
    <location>
        <begin position="1"/>
        <end position="28"/>
    </location>
</feature>
<feature type="transmembrane region" description="Helical" evidence="9">
    <location>
        <begin position="248"/>
        <end position="268"/>
    </location>
</feature>
<evidence type="ECO:0000256" key="4">
    <source>
        <dbReference type="ARBA" id="ARBA00022692"/>
    </source>
</evidence>
<evidence type="ECO:0000256" key="6">
    <source>
        <dbReference type="ARBA" id="ARBA00022989"/>
    </source>
</evidence>
<dbReference type="PANTHER" id="PTHR43243:SF62">
    <property type="entry name" value="CATIONIC AMINO ACID TRANSPORTER 8, VACUOLAR"/>
    <property type="match status" value="1"/>
</dbReference>
<keyword evidence="7 9" id="KW-0472">Membrane</keyword>
<keyword evidence="12" id="KW-1185">Reference proteome</keyword>
<feature type="transmembrane region" description="Helical" evidence="9">
    <location>
        <begin position="125"/>
        <end position="147"/>
    </location>
</feature>
<feature type="transmembrane region" description="Helical" evidence="9">
    <location>
        <begin position="416"/>
        <end position="435"/>
    </location>
</feature>
<reference evidence="11 12" key="1">
    <citation type="submission" date="2023-10" db="EMBL/GenBank/DDBJ databases">
        <title>Chromosome-scale genome assembly provides insights into flower coloration mechanisms of Canna indica.</title>
        <authorList>
            <person name="Li C."/>
        </authorList>
    </citation>
    <scope>NUCLEOTIDE SEQUENCE [LARGE SCALE GENOMIC DNA]</scope>
    <source>
        <tissue evidence="11">Flower</tissue>
    </source>
</reference>
<sequence>MYSALPSSMDASDGQVRGGPPETMPGGDGRSYWRWSKEDFFPEPSFRNWAAYRAALSRTGPRLRDRLLHRSTDAAELLALPRRSEHGLRRCLTWWDLAWLGFGAVVGTGIFVITGQEARFAAGPAIPLAYAAAGLSALLSSLIYAELASDVPSAGGSFSYIRIELGELVAYLAAANILLEALVGAAGLARSWTSYFATLIGRDPDALRIHAPALAAGFDLLDPIAVVVLVSCSTVAMLGTRGTSTLNWLTSLFSVAVIGFIIAAGFAHADTANLVPFFPNGAKGVFEAAAVVYWAYTGFDMVATMAEETRNPAKDIPLGLVGSMSIITVVYCVMALVLVMMQRYDQLDPNAAYSVAFAAAGMKWAKYLVAVGALKGMTTGLLVGALGQGRYTTQIARAHMIPPYFSLVHPKTGTPVYATLLVTMSSAAIAFFSSLDVLASVSSISTLFIFALVALALLVRRYYNQEASSRAHLCKLVFFLAAIIASAVAVSACWNSNPKGWIGYAITVPLWFVSTLGLALFIPQQRAPKVWGVPLVPWLPSLSIATNVFLMGSLGYEAYVRFGICTAVMLVYYVLVGVHATYDVANEESNADTVKVEAGADLGIMEQR</sequence>
<dbReference type="Pfam" id="PF13906">
    <property type="entry name" value="AA_permease_C"/>
    <property type="match status" value="1"/>
</dbReference>
<evidence type="ECO:0000313" key="11">
    <source>
        <dbReference type="EMBL" id="WOL08243.1"/>
    </source>
</evidence>
<feature type="transmembrane region" description="Helical" evidence="9">
    <location>
        <begin position="558"/>
        <end position="576"/>
    </location>
</feature>
<dbReference type="Gene3D" id="1.20.1740.10">
    <property type="entry name" value="Amino acid/polyamine transporter I"/>
    <property type="match status" value="1"/>
</dbReference>
<feature type="domain" description="Cationic amino acid transporter C-terminal" evidence="10">
    <location>
        <begin position="531"/>
        <end position="580"/>
    </location>
</feature>
<dbReference type="GO" id="GO:0005313">
    <property type="term" value="F:L-glutamate transmembrane transporter activity"/>
    <property type="evidence" value="ECO:0007669"/>
    <property type="project" value="TreeGrafter"/>
</dbReference>
<feature type="transmembrane region" description="Helical" evidence="9">
    <location>
        <begin position="318"/>
        <end position="344"/>
    </location>
</feature>
<dbReference type="Pfam" id="PF13520">
    <property type="entry name" value="AA_permease_2"/>
    <property type="match status" value="1"/>
</dbReference>
<feature type="compositionally biased region" description="Polar residues" evidence="8">
    <location>
        <begin position="1"/>
        <end position="10"/>
    </location>
</feature>
<evidence type="ECO:0000259" key="10">
    <source>
        <dbReference type="Pfam" id="PF13906"/>
    </source>
</evidence>
<dbReference type="PANTHER" id="PTHR43243">
    <property type="entry name" value="INNER MEMBRANE TRANSPORTER YGJI-RELATED"/>
    <property type="match status" value="1"/>
</dbReference>
<keyword evidence="5" id="KW-0029">Amino-acid transport</keyword>
<feature type="transmembrane region" description="Helical" evidence="9">
    <location>
        <begin position="530"/>
        <end position="552"/>
    </location>
</feature>
<organism evidence="11 12">
    <name type="scientific">Canna indica</name>
    <name type="common">Indian-shot</name>
    <dbReference type="NCBI Taxonomy" id="4628"/>
    <lineage>
        <taxon>Eukaryota</taxon>
        <taxon>Viridiplantae</taxon>
        <taxon>Streptophyta</taxon>
        <taxon>Embryophyta</taxon>
        <taxon>Tracheophyta</taxon>
        <taxon>Spermatophyta</taxon>
        <taxon>Magnoliopsida</taxon>
        <taxon>Liliopsida</taxon>
        <taxon>Zingiberales</taxon>
        <taxon>Cannaceae</taxon>
        <taxon>Canna</taxon>
    </lineage>
</organism>
<comment type="subcellular location">
    <subcellularLocation>
        <location evidence="1">Membrane</location>
        <topology evidence="1">Multi-pass membrane protein</topology>
    </subcellularLocation>
</comment>
<evidence type="ECO:0000256" key="8">
    <source>
        <dbReference type="SAM" id="MobiDB-lite"/>
    </source>
</evidence>
<evidence type="ECO:0000256" key="3">
    <source>
        <dbReference type="ARBA" id="ARBA00022448"/>
    </source>
</evidence>
<feature type="transmembrane region" description="Helical" evidence="9">
    <location>
        <begin position="92"/>
        <end position="113"/>
    </location>
</feature>
<accession>A0AAQ3KJV3</accession>
<evidence type="ECO:0000256" key="5">
    <source>
        <dbReference type="ARBA" id="ARBA00022970"/>
    </source>
</evidence>
<dbReference type="GO" id="GO:0005886">
    <property type="term" value="C:plasma membrane"/>
    <property type="evidence" value="ECO:0007669"/>
    <property type="project" value="TreeGrafter"/>
</dbReference>
<protein>
    <recommendedName>
        <fullName evidence="10">Cationic amino acid transporter C-terminal domain-containing protein</fullName>
    </recommendedName>
</protein>
<dbReference type="FunFam" id="1.20.1740.10:FF:000035">
    <property type="entry name" value="Cationic amino acid transporter 5"/>
    <property type="match status" value="1"/>
</dbReference>
<comment type="similarity">
    <text evidence="2">Belongs to the amino acid-polyamine-organocation (APC) superfamily. Cationic amino acid transporter (CAT) (TC 2.A.3.3) family.</text>
</comment>
<evidence type="ECO:0000256" key="1">
    <source>
        <dbReference type="ARBA" id="ARBA00004141"/>
    </source>
</evidence>
<feature type="transmembrane region" description="Helical" evidence="9">
    <location>
        <begin position="501"/>
        <end position="523"/>
    </location>
</feature>
<dbReference type="InterPro" id="IPR029485">
    <property type="entry name" value="CAT_C"/>
</dbReference>
<feature type="transmembrane region" description="Helical" evidence="9">
    <location>
        <begin position="288"/>
        <end position="306"/>
    </location>
</feature>
<dbReference type="PIRSF" id="PIRSF006060">
    <property type="entry name" value="AA_transporter"/>
    <property type="match status" value="1"/>
</dbReference>
<keyword evidence="6 9" id="KW-1133">Transmembrane helix</keyword>
<feature type="transmembrane region" description="Helical" evidence="9">
    <location>
        <begin position="441"/>
        <end position="459"/>
    </location>
</feature>
<dbReference type="Proteomes" id="UP001327560">
    <property type="component" value="Chromosome 5"/>
</dbReference>
<evidence type="ECO:0000313" key="12">
    <source>
        <dbReference type="Proteomes" id="UP001327560"/>
    </source>
</evidence>
<keyword evidence="3" id="KW-0813">Transport</keyword>